<evidence type="ECO:0000256" key="7">
    <source>
        <dbReference type="PROSITE-ProRule" id="PRU01023"/>
    </source>
</evidence>
<keyword evidence="4 7" id="KW-0949">S-adenosyl-L-methionine</keyword>
<evidence type="ECO:0000256" key="6">
    <source>
        <dbReference type="ARBA" id="ARBA00023128"/>
    </source>
</evidence>
<dbReference type="SUPFAM" id="SSF53335">
    <property type="entry name" value="S-adenosyl-L-methionine-dependent methyltransferases"/>
    <property type="match status" value="1"/>
</dbReference>
<evidence type="ECO:0000256" key="4">
    <source>
        <dbReference type="ARBA" id="ARBA00022691"/>
    </source>
</evidence>
<feature type="domain" description="SAM-dependent MTase RsmB/NOP-type" evidence="9">
    <location>
        <begin position="104"/>
        <end position="401"/>
    </location>
</feature>
<feature type="binding site" evidence="7">
    <location>
        <position position="259"/>
    </location>
    <ligand>
        <name>S-adenosyl-L-methionine</name>
        <dbReference type="ChEBI" id="CHEBI:59789"/>
    </ligand>
</feature>
<dbReference type="GO" id="GO:0003723">
    <property type="term" value="F:RNA binding"/>
    <property type="evidence" value="ECO:0007669"/>
    <property type="project" value="UniProtKB-UniRule"/>
</dbReference>
<dbReference type="PRINTS" id="PR02008">
    <property type="entry name" value="RCMTFAMILY"/>
</dbReference>
<dbReference type="InterPro" id="IPR049560">
    <property type="entry name" value="MeTrfase_RsmB-F_NOP2_cat"/>
</dbReference>
<proteinExistence type="inferred from homology"/>
<evidence type="ECO:0000256" key="8">
    <source>
        <dbReference type="SAM" id="MobiDB-lite"/>
    </source>
</evidence>
<feature type="active site" description="Nucleophile" evidence="7">
    <location>
        <position position="331"/>
    </location>
</feature>
<comment type="similarity">
    <text evidence="7">Belongs to the class I-like SAM-binding methyltransferase superfamily. RsmB/NOP family.</text>
</comment>
<evidence type="ECO:0000313" key="10">
    <source>
        <dbReference type="Ensembl" id="ENSPNAP00000017701.2"/>
    </source>
</evidence>
<dbReference type="FunFam" id="3.40.50.150:FF:000055">
    <property type="entry name" value="5-methylcytosine rRNA methyltransferase NSUN4"/>
    <property type="match status" value="1"/>
</dbReference>
<evidence type="ECO:0000256" key="2">
    <source>
        <dbReference type="ARBA" id="ARBA00022603"/>
    </source>
</evidence>
<dbReference type="InterPro" id="IPR029063">
    <property type="entry name" value="SAM-dependent_MTases_sf"/>
</dbReference>
<keyword evidence="2 7" id="KW-0489">Methyltransferase</keyword>
<sequence length="402" mass="45044">MLLIFLSKTKWKGFRFMTAGFGGFHGLKKRFGVQSVNSFTHRLHGNASTVQRLTPPEPRPSPRESECRPRRKVCQPVLNHFDSQYSDELGQQWFSARDILLNPHCWQFGVLLNRFSDLTGVLSQLKSLGYYSLLPQTHSPKSLHKPLSSGTHAQLQCLVHKDPLRLPTQRHRSGWLKQYYLLNAASLLPVLALGVKDGEKVLDLCSAPGGKALALLQAATPGLLHCNEVDKRRYEWLLKTLESYIPPSLRDTVIVTNMDGRAIGGSQSESYDKVLVDAPCSNDRSWLFSSEAQQGELWLRERVQLPHLQKELLCSALAAVRPGGQVVYSTCTLSCAENQSVIEEVLTSCPGVEHLDLEEELICSLSKHFTFAQLQPPLGHLVVPEQGRTWGPMFVCSLRRIS</sequence>
<accession>A0A3B4D3M4</accession>
<dbReference type="CDD" id="cd02440">
    <property type="entry name" value="AdoMet_MTases"/>
    <property type="match status" value="1"/>
</dbReference>
<dbReference type="Proteomes" id="UP001501920">
    <property type="component" value="Chromosome 12"/>
</dbReference>
<dbReference type="PANTHER" id="PTHR22808">
    <property type="entry name" value="NCL1 YEAST -RELATED NOL1/NOP2/FMU SUN DOMAIN-CONTAINING"/>
    <property type="match status" value="1"/>
</dbReference>
<name>A0A3B4D3M4_PYGNA</name>
<dbReference type="GO" id="GO:0008173">
    <property type="term" value="F:RNA methyltransferase activity"/>
    <property type="evidence" value="ECO:0007669"/>
    <property type="project" value="InterPro"/>
</dbReference>
<dbReference type="STRING" id="42514.ENSPNAP00000017701"/>
<dbReference type="RefSeq" id="XP_037399015.1">
    <property type="nucleotide sequence ID" value="XM_037543118.1"/>
</dbReference>
<evidence type="ECO:0000259" key="9">
    <source>
        <dbReference type="PROSITE" id="PS51686"/>
    </source>
</evidence>
<dbReference type="Gene3D" id="6.20.240.40">
    <property type="match status" value="1"/>
</dbReference>
<evidence type="ECO:0000313" key="11">
    <source>
        <dbReference type="Proteomes" id="UP001501920"/>
    </source>
</evidence>
<organism evidence="10 11">
    <name type="scientific">Pygocentrus nattereri</name>
    <name type="common">Red-bellied piranha</name>
    <dbReference type="NCBI Taxonomy" id="42514"/>
    <lineage>
        <taxon>Eukaryota</taxon>
        <taxon>Metazoa</taxon>
        <taxon>Chordata</taxon>
        <taxon>Craniata</taxon>
        <taxon>Vertebrata</taxon>
        <taxon>Euteleostomi</taxon>
        <taxon>Actinopterygii</taxon>
        <taxon>Neopterygii</taxon>
        <taxon>Teleostei</taxon>
        <taxon>Ostariophysi</taxon>
        <taxon>Characiformes</taxon>
        <taxon>Characoidei</taxon>
        <taxon>Pygocentrus</taxon>
    </lineage>
</organism>
<comment type="subcellular location">
    <subcellularLocation>
        <location evidence="1">Mitochondrion</location>
    </subcellularLocation>
</comment>
<protein>
    <recommendedName>
        <fullName evidence="9">SAM-dependent MTase RsmB/NOP-type domain-containing protein</fullName>
    </recommendedName>
</protein>
<dbReference type="GeneTree" id="ENSGT00940000153665"/>
<feature type="binding site" evidence="7">
    <location>
        <position position="277"/>
    </location>
    <ligand>
        <name>S-adenosyl-L-methionine</name>
        <dbReference type="ChEBI" id="CHEBI:59789"/>
    </ligand>
</feature>
<keyword evidence="5 7" id="KW-0694">RNA-binding</keyword>
<dbReference type="GO" id="GO:0005762">
    <property type="term" value="C:mitochondrial large ribosomal subunit"/>
    <property type="evidence" value="ECO:0007669"/>
    <property type="project" value="TreeGrafter"/>
</dbReference>
<reference evidence="10" key="2">
    <citation type="submission" date="2025-08" db="UniProtKB">
        <authorList>
            <consortium name="Ensembl"/>
        </authorList>
    </citation>
    <scope>IDENTIFICATION</scope>
</reference>
<dbReference type="Pfam" id="PF01189">
    <property type="entry name" value="Methyltr_RsmB-F"/>
    <property type="match status" value="1"/>
</dbReference>
<evidence type="ECO:0000256" key="3">
    <source>
        <dbReference type="ARBA" id="ARBA00022679"/>
    </source>
</evidence>
<dbReference type="Gene3D" id="3.40.50.150">
    <property type="entry name" value="Vaccinia Virus protein VP39"/>
    <property type="match status" value="1"/>
</dbReference>
<dbReference type="InterPro" id="IPR001678">
    <property type="entry name" value="MeTrfase_RsmB-F_NOP2_dom"/>
</dbReference>
<feature type="region of interest" description="Disordered" evidence="8">
    <location>
        <begin position="50"/>
        <end position="69"/>
    </location>
</feature>
<reference evidence="10" key="3">
    <citation type="submission" date="2025-09" db="UniProtKB">
        <authorList>
            <consortium name="Ensembl"/>
        </authorList>
    </citation>
    <scope>IDENTIFICATION</scope>
</reference>
<dbReference type="AlphaFoldDB" id="A0A3B4D3M4"/>
<reference evidence="10 11" key="1">
    <citation type="submission" date="2020-10" db="EMBL/GenBank/DDBJ databases">
        <title>Pygocentrus nattereri (red-bellied piranha) genome, fPygNat1, primary haplotype.</title>
        <authorList>
            <person name="Myers G."/>
            <person name="Meyer A."/>
            <person name="Karagic N."/>
            <person name="Pippel M."/>
            <person name="Winkler S."/>
            <person name="Tracey A."/>
            <person name="Wood J."/>
            <person name="Formenti G."/>
            <person name="Howe K."/>
            <person name="Fedrigo O."/>
            <person name="Jarvis E.D."/>
        </authorList>
    </citation>
    <scope>NUCLEOTIDE SEQUENCE [LARGE SCALE GENOMIC DNA]</scope>
</reference>
<gene>
    <name evidence="10" type="primary">NSUN3</name>
</gene>
<feature type="binding site" evidence="7">
    <location>
        <position position="228"/>
    </location>
    <ligand>
        <name>S-adenosyl-L-methionine</name>
        <dbReference type="ChEBI" id="CHEBI:59789"/>
    </ligand>
</feature>
<dbReference type="InterPro" id="IPR023267">
    <property type="entry name" value="RCMT"/>
</dbReference>
<keyword evidence="6" id="KW-0496">Mitochondrion</keyword>
<dbReference type="GeneID" id="108437757"/>
<evidence type="ECO:0000256" key="5">
    <source>
        <dbReference type="ARBA" id="ARBA00022884"/>
    </source>
</evidence>
<feature type="binding site" evidence="7">
    <location>
        <begin position="205"/>
        <end position="211"/>
    </location>
    <ligand>
        <name>S-adenosyl-L-methionine</name>
        <dbReference type="ChEBI" id="CHEBI:59789"/>
    </ligand>
</feature>
<evidence type="ECO:0000256" key="1">
    <source>
        <dbReference type="ARBA" id="ARBA00004173"/>
    </source>
</evidence>
<dbReference type="PROSITE" id="PS51686">
    <property type="entry name" value="SAM_MT_RSMB_NOP"/>
    <property type="match status" value="1"/>
</dbReference>
<keyword evidence="3 7" id="KW-0808">Transferase</keyword>
<dbReference type="Ensembl" id="ENSPNAT00000026594.2">
    <property type="protein sequence ID" value="ENSPNAP00000017701.2"/>
    <property type="gene ID" value="ENSPNAG00000024049.2"/>
</dbReference>
<dbReference type="GO" id="GO:0031167">
    <property type="term" value="P:rRNA methylation"/>
    <property type="evidence" value="ECO:0007669"/>
    <property type="project" value="TreeGrafter"/>
</dbReference>
<dbReference type="PANTHER" id="PTHR22808:SF8">
    <property type="entry name" value="TRNA (CYTOSINE(34)-C(5))-METHYLTRANSFERASE, MITOCHONDRIAL"/>
    <property type="match status" value="1"/>
</dbReference>
<keyword evidence="11" id="KW-1185">Reference proteome</keyword>